<dbReference type="InterPro" id="IPR003959">
    <property type="entry name" value="ATPase_AAA_core"/>
</dbReference>
<dbReference type="RefSeq" id="WP_413256326.1">
    <property type="nucleotide sequence ID" value="NZ_JBHFNS010000021.1"/>
</dbReference>
<dbReference type="Gene3D" id="3.40.50.300">
    <property type="entry name" value="P-loop containing nucleotide triphosphate hydrolases"/>
    <property type="match status" value="1"/>
</dbReference>
<evidence type="ECO:0000313" key="2">
    <source>
        <dbReference type="EMBL" id="MFB2934799.1"/>
    </source>
</evidence>
<feature type="domain" description="ATPase AAA-type core" evidence="1">
    <location>
        <begin position="52"/>
        <end position="366"/>
    </location>
</feature>
<evidence type="ECO:0000259" key="1">
    <source>
        <dbReference type="Pfam" id="PF13304"/>
    </source>
</evidence>
<gene>
    <name evidence="2" type="ORF">ACE1B6_05935</name>
</gene>
<sequence>MLIEFQVGNFLSFKETVTFSMVASDIDSQDRESDSNSVFAVNEELNLLQTAAIYGANASGKSNFAKAFGFMKRFVIDSSRQIQITDEIEIESFRLSTITKNKPSFFQANFWLNNKFYRYGFEVTKEKVVKEWLFCTTNVQEYNLFTRNKNRIKISPKFFKEGKGLEDKTKHNSLFLSVSAQFNGRISEQILKWFFNCQIISGTQDRNYRNITIKYFESSLSQREDIVQFIKDLDLYIYDIRMTKESVSLPSEMPEELKSLILRSASEISSTSIQTLHEKYNEEGEVVGTEKFELEENESEGTKKLFYFSGILLNALKNGHLIVIDELDAKLHPIITHKIVQLFNSNKYNSKGAQLIFMTHDTNLLSSRLFGSRLLRRDQIWFTEKNKQGATDLYSLVEYDIQEDASFESDYIRGKYGAIPFIGNFRQLLASQEK</sequence>
<dbReference type="PANTHER" id="PTHR40396:SF1">
    <property type="entry name" value="ATPASE AAA-TYPE CORE DOMAIN-CONTAINING PROTEIN"/>
    <property type="match status" value="1"/>
</dbReference>
<dbReference type="Proteomes" id="UP001576776">
    <property type="component" value="Unassembled WGS sequence"/>
</dbReference>
<reference evidence="2 3" key="1">
    <citation type="submission" date="2024-09" db="EMBL/GenBank/DDBJ databases">
        <title>Floridaenema gen nov. (Aerosakkonemataceae, Aerosakkonematales ord. nov., Cyanobacteria) from benthic tropical and subtropical fresh waters, with the description of four new species.</title>
        <authorList>
            <person name="Moretto J.A."/>
            <person name="Berthold D.E."/>
            <person name="Lefler F.W."/>
            <person name="Huang I.-S."/>
            <person name="Laughinghouse H. IV."/>
        </authorList>
    </citation>
    <scope>NUCLEOTIDE SEQUENCE [LARGE SCALE GENOMIC DNA]</scope>
    <source>
        <strain evidence="2 3">BLCC-F154</strain>
    </source>
</reference>
<accession>A0ABV4Y987</accession>
<name>A0ABV4Y987_9CYAN</name>
<dbReference type="EMBL" id="JBHFNS010000021">
    <property type="protein sequence ID" value="MFB2934799.1"/>
    <property type="molecule type" value="Genomic_DNA"/>
</dbReference>
<dbReference type="SUPFAM" id="SSF52540">
    <property type="entry name" value="P-loop containing nucleoside triphosphate hydrolases"/>
    <property type="match status" value="1"/>
</dbReference>
<comment type="caution">
    <text evidence="2">The sequence shown here is derived from an EMBL/GenBank/DDBJ whole genome shotgun (WGS) entry which is preliminary data.</text>
</comment>
<keyword evidence="3" id="KW-1185">Reference proteome</keyword>
<protein>
    <submittedName>
        <fullName evidence="2">ATP/GTP-binding protein</fullName>
    </submittedName>
</protein>
<evidence type="ECO:0000313" key="3">
    <source>
        <dbReference type="Proteomes" id="UP001576776"/>
    </source>
</evidence>
<organism evidence="2 3">
    <name type="scientific">Floridaenema fluviatile BLCC-F154</name>
    <dbReference type="NCBI Taxonomy" id="3153640"/>
    <lineage>
        <taxon>Bacteria</taxon>
        <taxon>Bacillati</taxon>
        <taxon>Cyanobacteriota</taxon>
        <taxon>Cyanophyceae</taxon>
        <taxon>Oscillatoriophycideae</taxon>
        <taxon>Aerosakkonematales</taxon>
        <taxon>Aerosakkonemataceae</taxon>
        <taxon>Floridanema</taxon>
        <taxon>Floridanema fluviatile</taxon>
    </lineage>
</organism>
<proteinExistence type="predicted"/>
<dbReference type="InterPro" id="IPR027417">
    <property type="entry name" value="P-loop_NTPase"/>
</dbReference>
<dbReference type="Pfam" id="PF13304">
    <property type="entry name" value="AAA_21"/>
    <property type="match status" value="1"/>
</dbReference>
<dbReference type="PANTHER" id="PTHR40396">
    <property type="entry name" value="ATPASE-LIKE PROTEIN"/>
    <property type="match status" value="1"/>
</dbReference>